<dbReference type="Gene3D" id="2.40.128.20">
    <property type="match status" value="1"/>
</dbReference>
<dbReference type="InParanoid" id="A0A1S3GUB2"/>
<dbReference type="InterPro" id="IPR012674">
    <property type="entry name" value="Calycin"/>
</dbReference>
<dbReference type="PANTHER" id="PTHR11430:SF129">
    <property type="entry name" value="ODORANT-BINDING PROTEIN 2A-RELATED"/>
    <property type="match status" value="1"/>
</dbReference>
<feature type="signal peptide" evidence="5">
    <location>
        <begin position="1"/>
        <end position="19"/>
    </location>
</feature>
<dbReference type="Pfam" id="PF00061">
    <property type="entry name" value="Lipocalin"/>
    <property type="match status" value="1"/>
</dbReference>
<dbReference type="FunCoup" id="A0A1S3GUB2">
    <property type="interactions" value="159"/>
</dbReference>
<dbReference type="SUPFAM" id="SSF50814">
    <property type="entry name" value="Lipocalins"/>
    <property type="match status" value="1"/>
</dbReference>
<evidence type="ECO:0000313" key="8">
    <source>
        <dbReference type="RefSeq" id="XP_012892270.1"/>
    </source>
</evidence>
<sequence length="222" mass="24724">MKTLLLTAVLLGLVAALQAQEPLSGLPEAQNLAGTWYEKAVASHKNTAKEKMHQEAFPITVTTLEGGNLEARATIMHEGRCHEIKVQMQKTDEPGKYIDVERKKLIYIEHLPMKDHSVFFAEGQHFGKTFRIAKLMGKTPEPNAEALEEFQRFAQRKGFQEENIFVPKQKGPCFRSRGVVGLEPLAGPLLTLAVPLFLQKPVSQNSNWETCSPGSKQSKSSL</sequence>
<dbReference type="KEGG" id="dord:106001855"/>
<dbReference type="OrthoDB" id="9621919at2759"/>
<evidence type="ECO:0000256" key="5">
    <source>
        <dbReference type="SAM" id="SignalP"/>
    </source>
</evidence>
<feature type="domain" description="Lipocalin/cytosolic fatty-acid binding" evidence="6">
    <location>
        <begin position="33"/>
        <end position="170"/>
    </location>
</feature>
<comment type="similarity">
    <text evidence="2">Belongs to the calycin superfamily. Lipocalin family.</text>
</comment>
<dbReference type="GO" id="GO:0036094">
    <property type="term" value="F:small molecule binding"/>
    <property type="evidence" value="ECO:0007669"/>
    <property type="project" value="InterPro"/>
</dbReference>
<evidence type="ECO:0000256" key="3">
    <source>
        <dbReference type="ARBA" id="ARBA00022525"/>
    </source>
</evidence>
<gene>
    <name evidence="8" type="primary">LOC106001855</name>
</gene>
<reference evidence="8" key="1">
    <citation type="submission" date="2025-08" db="UniProtKB">
        <authorList>
            <consortium name="RefSeq"/>
        </authorList>
    </citation>
    <scope>IDENTIFICATION</scope>
    <source>
        <tissue evidence="8">Kidney</tissue>
    </source>
</reference>
<evidence type="ECO:0000256" key="4">
    <source>
        <dbReference type="ARBA" id="ARBA00022729"/>
    </source>
</evidence>
<keyword evidence="3" id="KW-0964">Secreted</keyword>
<dbReference type="GeneID" id="106001855"/>
<evidence type="ECO:0000259" key="6">
    <source>
        <dbReference type="Pfam" id="PF00061"/>
    </source>
</evidence>
<name>A0A1S3GUB2_DIPOR</name>
<dbReference type="AlphaFoldDB" id="A0A1S3GUB2"/>
<dbReference type="GO" id="GO:0005615">
    <property type="term" value="C:extracellular space"/>
    <property type="evidence" value="ECO:0007669"/>
    <property type="project" value="TreeGrafter"/>
</dbReference>
<dbReference type="InterPro" id="IPR002345">
    <property type="entry name" value="Lipocalin"/>
</dbReference>
<dbReference type="Proteomes" id="UP000081671">
    <property type="component" value="Unplaced"/>
</dbReference>
<evidence type="ECO:0000313" key="7">
    <source>
        <dbReference type="Proteomes" id="UP000081671"/>
    </source>
</evidence>
<evidence type="ECO:0000256" key="1">
    <source>
        <dbReference type="ARBA" id="ARBA00004613"/>
    </source>
</evidence>
<dbReference type="PRINTS" id="PR01175">
    <property type="entry name" value="VNEBNERGLAND"/>
</dbReference>
<proteinExistence type="inferred from homology"/>
<protein>
    <submittedName>
        <fullName evidence="8">Lipocalin-1-like</fullName>
    </submittedName>
</protein>
<dbReference type="CDD" id="cd19414">
    <property type="entry name" value="lipocalin_1_3_4_13-like"/>
    <property type="match status" value="1"/>
</dbReference>
<keyword evidence="7" id="KW-1185">Reference proteome</keyword>
<keyword evidence="4 5" id="KW-0732">Signal</keyword>
<evidence type="ECO:0000256" key="2">
    <source>
        <dbReference type="ARBA" id="ARBA00006889"/>
    </source>
</evidence>
<dbReference type="InterPro" id="IPR002450">
    <property type="entry name" value="von_Ebner_gland"/>
</dbReference>
<accession>A0A1S3GUB2</accession>
<dbReference type="InterPro" id="IPR000566">
    <property type="entry name" value="Lipocln_cytosolic_FA-bd_dom"/>
</dbReference>
<dbReference type="RefSeq" id="XP_012892270.1">
    <property type="nucleotide sequence ID" value="XM_013036816.1"/>
</dbReference>
<dbReference type="PANTHER" id="PTHR11430">
    <property type="entry name" value="LIPOCALIN"/>
    <property type="match status" value="1"/>
</dbReference>
<feature type="chain" id="PRO_5010233648" evidence="5">
    <location>
        <begin position="20"/>
        <end position="222"/>
    </location>
</feature>
<organism evidence="7 8">
    <name type="scientific">Dipodomys ordii</name>
    <name type="common">Ord's kangaroo rat</name>
    <dbReference type="NCBI Taxonomy" id="10020"/>
    <lineage>
        <taxon>Eukaryota</taxon>
        <taxon>Metazoa</taxon>
        <taxon>Chordata</taxon>
        <taxon>Craniata</taxon>
        <taxon>Vertebrata</taxon>
        <taxon>Euteleostomi</taxon>
        <taxon>Mammalia</taxon>
        <taxon>Eutheria</taxon>
        <taxon>Euarchontoglires</taxon>
        <taxon>Glires</taxon>
        <taxon>Rodentia</taxon>
        <taxon>Castorimorpha</taxon>
        <taxon>Heteromyidae</taxon>
        <taxon>Dipodomyinae</taxon>
        <taxon>Dipodomys</taxon>
    </lineage>
</organism>
<comment type="subcellular location">
    <subcellularLocation>
        <location evidence="1">Secreted</location>
    </subcellularLocation>
</comment>